<dbReference type="InterPro" id="IPR020568">
    <property type="entry name" value="Ribosomal_Su5_D2-typ_SF"/>
</dbReference>
<dbReference type="PANTHER" id="PTHR32039:SF7">
    <property type="entry name" value="COMPETENCE PROTEIN COMM"/>
    <property type="match status" value="1"/>
</dbReference>
<dbReference type="Gene3D" id="3.30.230.10">
    <property type="match status" value="1"/>
</dbReference>
<feature type="domain" description="Magnesium chelatase ChlI-like catalytic" evidence="1">
    <location>
        <begin position="189"/>
        <end position="216"/>
    </location>
</feature>
<evidence type="ECO:0000259" key="1">
    <source>
        <dbReference type="Pfam" id="PF01078"/>
    </source>
</evidence>
<evidence type="ECO:0000313" key="3">
    <source>
        <dbReference type="Proteomes" id="UP000521227"/>
    </source>
</evidence>
<dbReference type="Proteomes" id="UP000521227">
    <property type="component" value="Unassembled WGS sequence"/>
</dbReference>
<accession>A0A840N4I7</accession>
<dbReference type="GO" id="GO:0005524">
    <property type="term" value="F:ATP binding"/>
    <property type="evidence" value="ECO:0007669"/>
    <property type="project" value="InterPro"/>
</dbReference>
<proteinExistence type="predicted"/>
<dbReference type="SUPFAM" id="SSF54211">
    <property type="entry name" value="Ribosomal protein S5 domain 2-like"/>
    <property type="match status" value="1"/>
</dbReference>
<dbReference type="AlphaFoldDB" id="A0A840N4I7"/>
<dbReference type="EMBL" id="JACHIJ010000004">
    <property type="protein sequence ID" value="MBB5053457.1"/>
    <property type="molecule type" value="Genomic_DNA"/>
</dbReference>
<dbReference type="InterPro" id="IPR014721">
    <property type="entry name" value="Ribsml_uS5_D2-typ_fold_subgr"/>
</dbReference>
<dbReference type="InterPro" id="IPR045006">
    <property type="entry name" value="CHLI-like"/>
</dbReference>
<name>A0A840N4I7_9BRAD</name>
<protein>
    <submittedName>
        <fullName evidence="2">Magnesium chelatase family protein</fullName>
    </submittedName>
</protein>
<reference evidence="2 3" key="1">
    <citation type="submission" date="2020-08" db="EMBL/GenBank/DDBJ databases">
        <title>Genomic Encyclopedia of Type Strains, Phase IV (KMG-IV): sequencing the most valuable type-strain genomes for metagenomic binning, comparative biology and taxonomic classification.</title>
        <authorList>
            <person name="Goeker M."/>
        </authorList>
    </citation>
    <scope>NUCLEOTIDE SEQUENCE [LARGE SCALE GENOMIC DNA]</scope>
    <source>
        <strain evidence="2 3">DSM 17498</strain>
    </source>
</reference>
<sequence length="240" mass="24832">MVQRVSTVAFEGIEARAVDVQVQVAPGLPAFSIVGLPDKAVSEARERVRSALIASGLALPARRITVNLAPADLPKEGSHYDLPIALGLMAAIGAIPPDALSGFTVLGELGLDGSIAPVAGVLPAAIGANARDEGLICPAACGAEAAWASPEIQIVAAASLIQIANHFKGTQVLSRPEPKITERQIASLDLRDIKGQESAKRALEIAAAGGHHLLMMWTINPKGRMPLGQPFGMNTSVPGR</sequence>
<gene>
    <name evidence="2" type="ORF">HNQ36_003448</name>
</gene>
<comment type="caution">
    <text evidence="2">The sequence shown here is derived from an EMBL/GenBank/DDBJ whole genome shotgun (WGS) entry which is preliminary data.</text>
</comment>
<organism evidence="2 3">
    <name type="scientific">Afipia massiliensis</name>
    <dbReference type="NCBI Taxonomy" id="211460"/>
    <lineage>
        <taxon>Bacteria</taxon>
        <taxon>Pseudomonadati</taxon>
        <taxon>Pseudomonadota</taxon>
        <taxon>Alphaproteobacteria</taxon>
        <taxon>Hyphomicrobiales</taxon>
        <taxon>Nitrobacteraceae</taxon>
        <taxon>Afipia</taxon>
    </lineage>
</organism>
<dbReference type="PANTHER" id="PTHR32039">
    <property type="entry name" value="MAGNESIUM-CHELATASE SUBUNIT CHLI"/>
    <property type="match status" value="1"/>
</dbReference>
<dbReference type="Pfam" id="PF01078">
    <property type="entry name" value="Mg_chelatase"/>
    <property type="match status" value="1"/>
</dbReference>
<evidence type="ECO:0000313" key="2">
    <source>
        <dbReference type="EMBL" id="MBB5053457.1"/>
    </source>
</evidence>
<dbReference type="InterPro" id="IPR000523">
    <property type="entry name" value="Mg_chelatse_chII-like_cat_dom"/>
</dbReference>
<dbReference type="Pfam" id="PF13541">
    <property type="entry name" value="ChlI"/>
    <property type="match status" value="1"/>
</dbReference>